<proteinExistence type="predicted"/>
<evidence type="ECO:0000313" key="2">
    <source>
        <dbReference type="Proteomes" id="UP001589691"/>
    </source>
</evidence>
<gene>
    <name evidence="1" type="ORF">ACFFLI_11365</name>
</gene>
<reference evidence="1 2" key="1">
    <citation type="submission" date="2024-09" db="EMBL/GenBank/DDBJ databases">
        <authorList>
            <person name="Sun Q."/>
            <person name="Mori K."/>
        </authorList>
    </citation>
    <scope>NUCLEOTIDE SEQUENCE [LARGE SCALE GENOMIC DNA]</scope>
    <source>
        <strain evidence="1 2">TBRC 4576</strain>
    </source>
</reference>
<comment type="caution">
    <text evidence="1">The sequence shown here is derived from an EMBL/GenBank/DDBJ whole genome shotgun (WGS) entry which is preliminary data.</text>
</comment>
<dbReference type="EMBL" id="JBHLZY010000026">
    <property type="protein sequence ID" value="MFB9770462.1"/>
    <property type="molecule type" value="Genomic_DNA"/>
</dbReference>
<accession>A0ABV5WWB7</accession>
<name>A0ABV5WWB7_9LACO</name>
<protein>
    <submittedName>
        <fullName evidence="1">Uncharacterized protein</fullName>
    </submittedName>
</protein>
<dbReference type="Proteomes" id="UP001589691">
    <property type="component" value="Unassembled WGS sequence"/>
</dbReference>
<evidence type="ECO:0000313" key="1">
    <source>
        <dbReference type="EMBL" id="MFB9770462.1"/>
    </source>
</evidence>
<organism evidence="1 2">
    <name type="scientific">Lactiplantibacillus modestisalitolerans</name>
    <dbReference type="NCBI Taxonomy" id="1457219"/>
    <lineage>
        <taxon>Bacteria</taxon>
        <taxon>Bacillati</taxon>
        <taxon>Bacillota</taxon>
        <taxon>Bacilli</taxon>
        <taxon>Lactobacillales</taxon>
        <taxon>Lactobacillaceae</taxon>
        <taxon>Lactiplantibacillus</taxon>
    </lineage>
</organism>
<keyword evidence="2" id="KW-1185">Reference proteome</keyword>
<sequence length="114" mass="12763">MQIRLVPNLQLANRIIGPTTNATANQALYQRYAKRLQARLGIGFQVYVDQSNGYDLLNARNDDSTTWWVVADSVYQALTTALLAHHQVIAISDQTILLKSTQALEKQLKTANHV</sequence>
<dbReference type="RefSeq" id="WP_137641915.1">
    <property type="nucleotide sequence ID" value="NZ_BJEA01000003.1"/>
</dbReference>